<dbReference type="PIRSF" id="PIRSF021287">
    <property type="entry name" value="Biofilm_formation_YmcA"/>
    <property type="match status" value="1"/>
</dbReference>
<keyword evidence="2" id="KW-1185">Reference proteome</keyword>
<dbReference type="SUPFAM" id="SSF158622">
    <property type="entry name" value="YheA/YmcA-like"/>
    <property type="match status" value="1"/>
</dbReference>
<protein>
    <submittedName>
        <fullName evidence="1">Cell fate (Sporulation/competence/biofilm development) regulator YmcA (YheA/YmcA/DUF963 family)</fullName>
    </submittedName>
</protein>
<dbReference type="PANTHER" id="PTHR38448:SF1">
    <property type="entry name" value="YLBF FAMILY REGULATOR"/>
    <property type="match status" value="1"/>
</dbReference>
<dbReference type="PANTHER" id="PTHR38448">
    <property type="entry name" value="REGULATORY PROTEIN YLBF-RELATED"/>
    <property type="match status" value="1"/>
</dbReference>
<dbReference type="InterPro" id="IPR010368">
    <property type="entry name" value="Com_YlbF"/>
</dbReference>
<dbReference type="Pfam" id="PF06133">
    <property type="entry name" value="Com_YlbF"/>
    <property type="match status" value="1"/>
</dbReference>
<organism evidence="1 2">
    <name type="scientific">Streptococcus saliviloxodontae</name>
    <dbReference type="NCBI Taxonomy" id="1349416"/>
    <lineage>
        <taxon>Bacteria</taxon>
        <taxon>Bacillati</taxon>
        <taxon>Bacillota</taxon>
        <taxon>Bacilli</taxon>
        <taxon>Lactobacillales</taxon>
        <taxon>Streptococcaceae</taxon>
        <taxon>Streptococcus</taxon>
    </lineage>
</organism>
<sequence length="116" mass="13327">MTTYEQALSQLKELLSQHDTIQSFKEAQAKIEQLPDLTENVIAMKSYQQKAVLMQKLDKPQASEDNAHASQQLKDSLDELPIVQDYRRQMQDASDLLSHITKRIEDQINKELSNGK</sequence>
<dbReference type="Proteomes" id="UP000809081">
    <property type="component" value="Unassembled WGS sequence"/>
</dbReference>
<evidence type="ECO:0000313" key="2">
    <source>
        <dbReference type="Proteomes" id="UP000809081"/>
    </source>
</evidence>
<accession>A0ABS2PM37</accession>
<dbReference type="InterPro" id="IPR016783">
    <property type="entry name" value="Biofilm_formation_YmcA"/>
</dbReference>
<proteinExistence type="predicted"/>
<name>A0ABS2PM37_9STRE</name>
<dbReference type="InterPro" id="IPR052767">
    <property type="entry name" value="Bact_com_dev_regulator"/>
</dbReference>
<dbReference type="RefSeq" id="WP_205016908.1">
    <property type="nucleotide sequence ID" value="NZ_JAFBEI010000014.1"/>
</dbReference>
<evidence type="ECO:0000313" key="1">
    <source>
        <dbReference type="EMBL" id="MBM7636006.1"/>
    </source>
</evidence>
<dbReference type="Gene3D" id="1.20.1500.10">
    <property type="entry name" value="YheA/YmcA-like"/>
    <property type="match status" value="1"/>
</dbReference>
<dbReference type="EMBL" id="JAFBEI010000014">
    <property type="protein sequence ID" value="MBM7636006.1"/>
    <property type="molecule type" value="Genomic_DNA"/>
</dbReference>
<comment type="caution">
    <text evidence="1">The sequence shown here is derived from an EMBL/GenBank/DDBJ whole genome shotgun (WGS) entry which is preliminary data.</text>
</comment>
<reference evidence="1 2" key="1">
    <citation type="submission" date="2021-01" db="EMBL/GenBank/DDBJ databases">
        <title>Genomic Encyclopedia of Type Strains, Phase IV (KMG-IV): sequencing the most valuable type-strain genomes for metagenomic binning, comparative biology and taxonomic classification.</title>
        <authorList>
            <person name="Goeker M."/>
        </authorList>
    </citation>
    <scope>NUCLEOTIDE SEQUENCE [LARGE SCALE GENOMIC DNA]</scope>
    <source>
        <strain evidence="1 2">DSM 27513</strain>
    </source>
</reference>
<gene>
    <name evidence="1" type="ORF">JOC31_000825</name>
</gene>
<dbReference type="InterPro" id="IPR023378">
    <property type="entry name" value="YheA/YmcA-like_dom_sf"/>
</dbReference>